<reference evidence="2" key="1">
    <citation type="submission" date="2020-09" db="EMBL/GenBank/DDBJ databases">
        <title>A novel bacterium of genus Bacillus, isolated from South China Sea.</title>
        <authorList>
            <person name="Huang H."/>
            <person name="Mo K."/>
            <person name="Hu Y."/>
        </authorList>
    </citation>
    <scope>NUCLEOTIDE SEQUENCE</scope>
    <source>
        <strain evidence="2">IB182487</strain>
    </source>
</reference>
<evidence type="ECO:0000256" key="1">
    <source>
        <dbReference type="SAM" id="Coils"/>
    </source>
</evidence>
<protein>
    <submittedName>
        <fullName evidence="2">YlqD family protein</fullName>
    </submittedName>
</protein>
<gene>
    <name evidence="2" type="ORF">IC621_07265</name>
</gene>
<organism evidence="2 3">
    <name type="scientific">Metabacillus arenae</name>
    <dbReference type="NCBI Taxonomy" id="2771434"/>
    <lineage>
        <taxon>Bacteria</taxon>
        <taxon>Bacillati</taxon>
        <taxon>Bacillota</taxon>
        <taxon>Bacilli</taxon>
        <taxon>Bacillales</taxon>
        <taxon>Bacillaceae</taxon>
        <taxon>Metabacillus</taxon>
    </lineage>
</organism>
<dbReference type="RefSeq" id="WP_191157193.1">
    <property type="nucleotide sequence ID" value="NZ_JACXAI010000006.1"/>
</dbReference>
<comment type="caution">
    <text evidence="2">The sequence shown here is derived from an EMBL/GenBank/DDBJ whole genome shotgun (WGS) entry which is preliminary data.</text>
</comment>
<proteinExistence type="predicted"/>
<sequence length="128" mass="15424">MKIIQSIVVKQILTEHSKQELQENFMRKKQQLERECNQLYFQLKKIEKTKNNQTLRLQYKKEIEKRKEKIEMVDFQLEQVHTLPLGSELKEKEVQALIDIQVGDKWSEVCDEKTILLKDGIIEEIRLR</sequence>
<dbReference type="Pfam" id="PF11068">
    <property type="entry name" value="YlqD"/>
    <property type="match status" value="1"/>
</dbReference>
<evidence type="ECO:0000313" key="2">
    <source>
        <dbReference type="EMBL" id="MBD1380022.1"/>
    </source>
</evidence>
<keyword evidence="1" id="KW-0175">Coiled coil</keyword>
<keyword evidence="3" id="KW-1185">Reference proteome</keyword>
<dbReference type="EMBL" id="JACXAI010000006">
    <property type="protein sequence ID" value="MBD1380022.1"/>
    <property type="molecule type" value="Genomic_DNA"/>
</dbReference>
<dbReference type="InterPro" id="IPR021297">
    <property type="entry name" value="YlqD"/>
</dbReference>
<dbReference type="Proteomes" id="UP000626844">
    <property type="component" value="Unassembled WGS sequence"/>
</dbReference>
<accession>A0A926NL44</accession>
<name>A0A926NL44_9BACI</name>
<dbReference type="AlphaFoldDB" id="A0A926NL44"/>
<dbReference type="Gene3D" id="6.10.140.1110">
    <property type="match status" value="1"/>
</dbReference>
<evidence type="ECO:0000313" key="3">
    <source>
        <dbReference type="Proteomes" id="UP000626844"/>
    </source>
</evidence>
<feature type="coiled-coil region" evidence="1">
    <location>
        <begin position="18"/>
        <end position="49"/>
    </location>
</feature>